<comment type="caution">
    <text evidence="4">The sequence shown here is derived from an EMBL/GenBank/DDBJ whole genome shotgun (WGS) entry which is preliminary data.</text>
</comment>
<evidence type="ECO:0000256" key="2">
    <source>
        <dbReference type="ARBA" id="ARBA00023043"/>
    </source>
</evidence>
<evidence type="ECO:0000313" key="4">
    <source>
        <dbReference type="EMBL" id="KAH7311365.1"/>
    </source>
</evidence>
<organism evidence="4 5">
    <name type="scientific">Stachybotrys elegans</name>
    <dbReference type="NCBI Taxonomy" id="80388"/>
    <lineage>
        <taxon>Eukaryota</taxon>
        <taxon>Fungi</taxon>
        <taxon>Dikarya</taxon>
        <taxon>Ascomycota</taxon>
        <taxon>Pezizomycotina</taxon>
        <taxon>Sordariomycetes</taxon>
        <taxon>Hypocreomycetidae</taxon>
        <taxon>Hypocreales</taxon>
        <taxon>Stachybotryaceae</taxon>
        <taxon>Stachybotrys</taxon>
    </lineage>
</organism>
<feature type="repeat" description="ANK" evidence="3">
    <location>
        <begin position="442"/>
        <end position="468"/>
    </location>
</feature>
<dbReference type="AlphaFoldDB" id="A0A8K0WP12"/>
<evidence type="ECO:0000256" key="3">
    <source>
        <dbReference type="PROSITE-ProRule" id="PRU00023"/>
    </source>
</evidence>
<dbReference type="SUPFAM" id="SSF48403">
    <property type="entry name" value="Ankyrin repeat"/>
    <property type="match status" value="1"/>
</dbReference>
<gene>
    <name evidence="4" type="ORF">B0I35DRAFT_411575</name>
</gene>
<dbReference type="PROSITE" id="PS50297">
    <property type="entry name" value="ANK_REP_REGION"/>
    <property type="match status" value="1"/>
</dbReference>
<sequence length="626" mass="68740">MADPFSILAGAAGLLDVTVRTSSGLLAVASEMKRAPALVLELNNETAALGSVLDRVAHTRQEVSRLNTQQQTGFLTTLDQQIGNARTILNMLEAVTKELQQSKPTVKRVKWILRRRNATELKGKLREARQSINEVLVAFNVCITTAVRMELHQVQTDLRQTHQDATRNFEQKAQSTDSQLAVLQSNVTQQQQDLRAMQDLVTTQGSGIRSSMAQTNSQISILQSTLDTNSQAFAGMLVGNSQQLSDMQSALAAIAADAASCDVQHCHRTRFYRAQATYAFPLCTFKFSLVVRRRVPWERGTILHEVFYGTVQNLKRTIENNRSCIQDVYFLDGRNALHIVFDSEDKLSSLVDKVKVLVANGIDPDQENDYGQSPRERLCRNVLTKGYPPDVCAQLQEMLPISASIDTCELTILHKAVLGICPIAIEPYLKTHISFIDAPYRFGYTALRYAAMIGDAAAVKALIGTGANPYAGQGKAASFNNPDVIPYLCSAGADLKAVNKWGDTAIGMAANVNAHQALSVLLQQAAIAQCTETLGPELLHDIAENGDIETMEILKNSWTIRHLGSHSKNKAGESVTQVFERRQNITVELRLAFYSLIRGINGIGDADTGTSLADDDDIFEDAVEYL</sequence>
<proteinExistence type="predicted"/>
<dbReference type="OrthoDB" id="426293at2759"/>
<dbReference type="InterPro" id="IPR036770">
    <property type="entry name" value="Ankyrin_rpt-contain_sf"/>
</dbReference>
<dbReference type="Pfam" id="PF00023">
    <property type="entry name" value="Ank"/>
    <property type="match status" value="1"/>
</dbReference>
<dbReference type="PANTHER" id="PTHR24198">
    <property type="entry name" value="ANKYRIN REPEAT AND PROTEIN KINASE DOMAIN-CONTAINING PROTEIN"/>
    <property type="match status" value="1"/>
</dbReference>
<evidence type="ECO:0000256" key="1">
    <source>
        <dbReference type="ARBA" id="ARBA00022737"/>
    </source>
</evidence>
<name>A0A8K0WP12_9HYPO</name>
<evidence type="ECO:0000313" key="5">
    <source>
        <dbReference type="Proteomes" id="UP000813444"/>
    </source>
</evidence>
<keyword evidence="5" id="KW-1185">Reference proteome</keyword>
<dbReference type="Proteomes" id="UP000813444">
    <property type="component" value="Unassembled WGS sequence"/>
</dbReference>
<accession>A0A8K0WP12</accession>
<dbReference type="EMBL" id="JAGPNK010000011">
    <property type="protein sequence ID" value="KAH7311365.1"/>
    <property type="molecule type" value="Genomic_DNA"/>
</dbReference>
<dbReference type="Gene3D" id="1.25.40.20">
    <property type="entry name" value="Ankyrin repeat-containing domain"/>
    <property type="match status" value="2"/>
</dbReference>
<keyword evidence="1" id="KW-0677">Repeat</keyword>
<keyword evidence="2 3" id="KW-0040">ANK repeat</keyword>
<reference evidence="4" key="1">
    <citation type="journal article" date="2021" name="Nat. Commun.">
        <title>Genetic determinants of endophytism in the Arabidopsis root mycobiome.</title>
        <authorList>
            <person name="Mesny F."/>
            <person name="Miyauchi S."/>
            <person name="Thiergart T."/>
            <person name="Pickel B."/>
            <person name="Atanasova L."/>
            <person name="Karlsson M."/>
            <person name="Huettel B."/>
            <person name="Barry K.W."/>
            <person name="Haridas S."/>
            <person name="Chen C."/>
            <person name="Bauer D."/>
            <person name="Andreopoulos W."/>
            <person name="Pangilinan J."/>
            <person name="LaButti K."/>
            <person name="Riley R."/>
            <person name="Lipzen A."/>
            <person name="Clum A."/>
            <person name="Drula E."/>
            <person name="Henrissat B."/>
            <person name="Kohler A."/>
            <person name="Grigoriev I.V."/>
            <person name="Martin F.M."/>
            <person name="Hacquard S."/>
        </authorList>
    </citation>
    <scope>NUCLEOTIDE SEQUENCE</scope>
    <source>
        <strain evidence="4">MPI-CAGE-CH-0235</strain>
    </source>
</reference>
<protein>
    <submittedName>
        <fullName evidence="4">Ankyrin repeat-containing domain protein</fullName>
    </submittedName>
</protein>
<dbReference type="PANTHER" id="PTHR24198:SF165">
    <property type="entry name" value="ANKYRIN REPEAT-CONTAINING PROTEIN-RELATED"/>
    <property type="match status" value="1"/>
</dbReference>
<dbReference type="InterPro" id="IPR002110">
    <property type="entry name" value="Ankyrin_rpt"/>
</dbReference>
<dbReference type="SMART" id="SM00248">
    <property type="entry name" value="ANK"/>
    <property type="match status" value="3"/>
</dbReference>
<dbReference type="PROSITE" id="PS50088">
    <property type="entry name" value="ANK_REPEAT"/>
    <property type="match status" value="1"/>
</dbReference>